<evidence type="ECO:0000256" key="1">
    <source>
        <dbReference type="SAM" id="MobiDB-lite"/>
    </source>
</evidence>
<reference evidence="3 4" key="1">
    <citation type="journal article" date="2018" name="Plant J.">
        <title>Genome sequences of Chlorella sorokiniana UTEX 1602 and Micractinium conductrix SAG 241.80: implications to maltose excretion by a green alga.</title>
        <authorList>
            <person name="Arriola M.B."/>
            <person name="Velmurugan N."/>
            <person name="Zhang Y."/>
            <person name="Plunkett M.H."/>
            <person name="Hondzo H."/>
            <person name="Barney B.M."/>
        </authorList>
    </citation>
    <scope>NUCLEOTIDE SEQUENCE [LARGE SCALE GENOMIC DNA]</scope>
    <source>
        <strain evidence="4">UTEX 1602</strain>
    </source>
</reference>
<dbReference type="InterPro" id="IPR010004">
    <property type="entry name" value="Uncharacterised_Ycf66"/>
</dbReference>
<organism evidence="3 4">
    <name type="scientific">Chlorella sorokiniana</name>
    <name type="common">Freshwater green alga</name>
    <dbReference type="NCBI Taxonomy" id="3076"/>
    <lineage>
        <taxon>Eukaryota</taxon>
        <taxon>Viridiplantae</taxon>
        <taxon>Chlorophyta</taxon>
        <taxon>core chlorophytes</taxon>
        <taxon>Trebouxiophyceae</taxon>
        <taxon>Chlorellales</taxon>
        <taxon>Chlorellaceae</taxon>
        <taxon>Chlorella clade</taxon>
        <taxon>Chlorella</taxon>
    </lineage>
</organism>
<proteinExistence type="predicted"/>
<sequence>MVNVDVSPSVVLGVGLIGAGVSLWQIRRVKPWISKDYDVVVSCISLLVGGILIFQGWRLDPLLLFGQLMTTGAAVSFAIEALRLRSEMYESEEKAALQDVFKRKGPGGGGAGGFQLPPPEASQAAPWAADASAGEQAWAAAQQWQQQPAAAPAAAPGEYYDYQQQGPAAGSAYGYDQQQQGAWDASAAAGGLYQAAEYEAPGADPAAAAGADYGYGYPSSSSGQPSELAFPASYSEPGAPAADGSSPGGSAGGWGGAYGGPQQPGGGGAPGGSKAYDNMDDW</sequence>
<dbReference type="STRING" id="3076.A0A2P6TXI7"/>
<evidence type="ECO:0000313" key="4">
    <source>
        <dbReference type="Proteomes" id="UP000239899"/>
    </source>
</evidence>
<accession>A0A2P6TXI7</accession>
<feature type="region of interest" description="Disordered" evidence="1">
    <location>
        <begin position="217"/>
        <end position="282"/>
    </location>
</feature>
<keyword evidence="2" id="KW-0472">Membrane</keyword>
<dbReference type="AlphaFoldDB" id="A0A2P6TXI7"/>
<protein>
    <submittedName>
        <fullName evidence="3">Chloroplast RF66</fullName>
    </submittedName>
</protein>
<keyword evidence="4" id="KW-1185">Reference proteome</keyword>
<comment type="caution">
    <text evidence="3">The sequence shown here is derived from an EMBL/GenBank/DDBJ whole genome shotgun (WGS) entry which is preliminary data.</text>
</comment>
<name>A0A2P6TXI7_CHLSO</name>
<keyword evidence="2" id="KW-1133">Transmembrane helix</keyword>
<feature type="transmembrane region" description="Helical" evidence="2">
    <location>
        <begin position="37"/>
        <end position="57"/>
    </location>
</feature>
<feature type="compositionally biased region" description="Gly residues" evidence="1">
    <location>
        <begin position="246"/>
        <end position="271"/>
    </location>
</feature>
<feature type="region of interest" description="Disordered" evidence="1">
    <location>
        <begin position="108"/>
        <end position="128"/>
    </location>
</feature>
<gene>
    <name evidence="3" type="ORF">C2E21_2685</name>
</gene>
<feature type="transmembrane region" description="Helical" evidence="2">
    <location>
        <begin position="6"/>
        <end position="25"/>
    </location>
</feature>
<dbReference type="Proteomes" id="UP000239899">
    <property type="component" value="Unassembled WGS sequence"/>
</dbReference>
<dbReference type="Pfam" id="PF07444">
    <property type="entry name" value="Ycf66_N"/>
    <property type="match status" value="1"/>
</dbReference>
<dbReference type="EMBL" id="LHPG02000004">
    <property type="protein sequence ID" value="PRW58772.1"/>
    <property type="molecule type" value="Genomic_DNA"/>
</dbReference>
<keyword evidence="2" id="KW-0812">Transmembrane</keyword>
<dbReference type="OrthoDB" id="34884at2759"/>
<evidence type="ECO:0000256" key="2">
    <source>
        <dbReference type="SAM" id="Phobius"/>
    </source>
</evidence>
<evidence type="ECO:0000313" key="3">
    <source>
        <dbReference type="EMBL" id="PRW58772.1"/>
    </source>
</evidence>